<dbReference type="GO" id="GO:0007005">
    <property type="term" value="P:mitochondrion organization"/>
    <property type="evidence" value="ECO:0007669"/>
    <property type="project" value="InterPro"/>
</dbReference>
<dbReference type="Gene3D" id="2.40.160.10">
    <property type="entry name" value="Porin"/>
    <property type="match status" value="1"/>
</dbReference>
<dbReference type="InterPro" id="IPR027539">
    <property type="entry name" value="Mdm10"/>
</dbReference>
<dbReference type="Pfam" id="PF12519">
    <property type="entry name" value="MDM10"/>
    <property type="match status" value="1"/>
</dbReference>
<dbReference type="Proteomes" id="UP001149090">
    <property type="component" value="Unassembled WGS sequence"/>
</dbReference>
<dbReference type="InterPro" id="IPR023614">
    <property type="entry name" value="Porin_dom_sf"/>
</dbReference>
<dbReference type="AlphaFoldDB" id="A0A9Q0LFI5"/>
<organism evidence="1 2">
    <name type="scientific">Anaeramoeba ignava</name>
    <name type="common">Anaerobic marine amoeba</name>
    <dbReference type="NCBI Taxonomy" id="1746090"/>
    <lineage>
        <taxon>Eukaryota</taxon>
        <taxon>Metamonada</taxon>
        <taxon>Anaeramoebidae</taxon>
        <taxon>Anaeramoeba</taxon>
    </lineage>
</organism>
<reference evidence="1" key="1">
    <citation type="submission" date="2022-10" db="EMBL/GenBank/DDBJ databases">
        <title>Novel sulphate-reducing endosymbionts in the free-living metamonad Anaeramoeba.</title>
        <authorList>
            <person name="Jerlstrom-Hultqvist J."/>
            <person name="Cepicka I."/>
            <person name="Gallot-Lavallee L."/>
            <person name="Salas-Leiva D."/>
            <person name="Curtis B.A."/>
            <person name="Zahonova K."/>
            <person name="Pipaliya S."/>
            <person name="Dacks J."/>
            <person name="Roger A.J."/>
        </authorList>
    </citation>
    <scope>NUCLEOTIDE SEQUENCE</scope>
    <source>
        <strain evidence="1">BMAN</strain>
    </source>
</reference>
<evidence type="ECO:0000313" key="1">
    <source>
        <dbReference type="EMBL" id="KAJ5070295.1"/>
    </source>
</evidence>
<dbReference type="OrthoDB" id="2103793at2759"/>
<dbReference type="GO" id="GO:0032865">
    <property type="term" value="C:ERMES complex"/>
    <property type="evidence" value="ECO:0007669"/>
    <property type="project" value="InterPro"/>
</dbReference>
<gene>
    <name evidence="1" type="ORF">M0811_11143</name>
</gene>
<sequence length="348" mass="40250">MSFLFKYKNINKISQKILTETFPKGSNLKIKNLKPNLQNKFDIIFSIDSIFNKPQKFASSFLHEYKTKKYDDRNTNNDIKTKISTSINTKLEQTDSHFDFQMMMKNILFGKLKISNSIIFTPKQLENTAWIGNILLRNETNSFQFKYSTWNNIFGMNYLHKFGKSIYAGSEIYYYNSAAKSVQLSTAFGFKNREREFTTIFSLIGNLVSSYSIRLSSDCFLSTSFDVNIFSRQSNFSIGTQFSPPKLLGLIRKNMGKKFPFFKPNQSDSSIVKNSSDSNEKNQESKSLIENFKGFDHNFVCKLNFHSEEGLDIFISKQIHEKMILNTNLNSIFSKTKPKEFGIGILIK</sequence>
<accession>A0A9Q0LFI5</accession>
<dbReference type="EMBL" id="JAPDFW010000097">
    <property type="protein sequence ID" value="KAJ5070295.1"/>
    <property type="molecule type" value="Genomic_DNA"/>
</dbReference>
<comment type="caution">
    <text evidence="1">The sequence shown here is derived from an EMBL/GenBank/DDBJ whole genome shotgun (WGS) entry which is preliminary data.</text>
</comment>
<name>A0A9Q0LFI5_ANAIG</name>
<protein>
    <submittedName>
        <fullName evidence="1">Distribution and morphology protein</fullName>
    </submittedName>
</protein>
<evidence type="ECO:0000313" key="2">
    <source>
        <dbReference type="Proteomes" id="UP001149090"/>
    </source>
</evidence>
<proteinExistence type="predicted"/>
<keyword evidence="2" id="KW-1185">Reference proteome</keyword>